<organism evidence="1 2">
    <name type="scientific">Meloidogyne enterolobii</name>
    <name type="common">Root-knot nematode worm</name>
    <name type="synonym">Meloidogyne mayaguensis</name>
    <dbReference type="NCBI Taxonomy" id="390850"/>
    <lineage>
        <taxon>Eukaryota</taxon>
        <taxon>Metazoa</taxon>
        <taxon>Ecdysozoa</taxon>
        <taxon>Nematoda</taxon>
        <taxon>Chromadorea</taxon>
        <taxon>Rhabditida</taxon>
        <taxon>Tylenchina</taxon>
        <taxon>Tylenchomorpha</taxon>
        <taxon>Tylenchoidea</taxon>
        <taxon>Meloidogynidae</taxon>
        <taxon>Meloidogyninae</taxon>
        <taxon>Meloidogyne</taxon>
    </lineage>
</organism>
<proteinExistence type="predicted"/>
<keyword evidence="2" id="KW-1185">Reference proteome</keyword>
<evidence type="ECO:0000313" key="1">
    <source>
        <dbReference type="EMBL" id="CAK5015522.1"/>
    </source>
</evidence>
<dbReference type="EMBL" id="CAVMJV010000002">
    <property type="protein sequence ID" value="CAK5015522.1"/>
    <property type="molecule type" value="Genomic_DNA"/>
</dbReference>
<evidence type="ECO:0000313" key="2">
    <source>
        <dbReference type="Proteomes" id="UP001497535"/>
    </source>
</evidence>
<reference evidence="1" key="1">
    <citation type="submission" date="2023-11" db="EMBL/GenBank/DDBJ databases">
        <authorList>
            <person name="Poullet M."/>
        </authorList>
    </citation>
    <scope>NUCLEOTIDE SEQUENCE</scope>
    <source>
        <strain evidence="1">E1834</strain>
    </source>
</reference>
<accession>A0ACB0XSM7</accession>
<gene>
    <name evidence="1" type="ORF">MENTE1834_LOCUS3037</name>
</gene>
<protein>
    <submittedName>
        <fullName evidence="1">Uncharacterized protein</fullName>
    </submittedName>
</protein>
<sequence length="114" mass="13753">MLKKYKRKTKNSKKKKGSKNKWENPKYNFYKKKTINSKVNPIILKDSTKQMLNFPVEVKLDILKFLNFDQLLSFQQTNYYFYCLIRQNESVLACNYLLTVGTEKVKFILYGFNW</sequence>
<dbReference type="Proteomes" id="UP001497535">
    <property type="component" value="Unassembled WGS sequence"/>
</dbReference>
<name>A0ACB0XSM7_MELEN</name>
<comment type="caution">
    <text evidence="1">The sequence shown here is derived from an EMBL/GenBank/DDBJ whole genome shotgun (WGS) entry which is preliminary data.</text>
</comment>